<dbReference type="Proteomes" id="UP000177117">
    <property type="component" value="Unassembled WGS sequence"/>
</dbReference>
<reference evidence="2 3" key="1">
    <citation type="journal article" date="2016" name="Nat. Commun.">
        <title>Thousands of microbial genomes shed light on interconnected biogeochemical processes in an aquifer system.</title>
        <authorList>
            <person name="Anantharaman K."/>
            <person name="Brown C.T."/>
            <person name="Hug L.A."/>
            <person name="Sharon I."/>
            <person name="Castelle C.J."/>
            <person name="Probst A.J."/>
            <person name="Thomas B.C."/>
            <person name="Singh A."/>
            <person name="Wilkins M.J."/>
            <person name="Karaoz U."/>
            <person name="Brodie E.L."/>
            <person name="Williams K.H."/>
            <person name="Hubbard S.S."/>
            <person name="Banfield J.F."/>
        </authorList>
    </citation>
    <scope>NUCLEOTIDE SEQUENCE [LARGE SCALE GENOMIC DNA]</scope>
</reference>
<protein>
    <recommendedName>
        <fullName evidence="1">N-acyl amino acid synthase FeeM catalytic core domain-containing protein</fullName>
    </recommendedName>
</protein>
<dbReference type="EMBL" id="MGJD01000025">
    <property type="protein sequence ID" value="OGN00224.1"/>
    <property type="molecule type" value="Genomic_DNA"/>
</dbReference>
<organism evidence="2 3">
    <name type="scientific">Candidatus Yanofskybacteria bacterium RIFCSPHIGHO2_01_FULL_41_53</name>
    <dbReference type="NCBI Taxonomy" id="1802663"/>
    <lineage>
        <taxon>Bacteria</taxon>
        <taxon>Candidatus Yanofskyibacteriota</taxon>
    </lineage>
</organism>
<gene>
    <name evidence="2" type="ORF">A2650_02445</name>
</gene>
<dbReference type="InterPro" id="IPR016181">
    <property type="entry name" value="Acyl_CoA_acyltransferase"/>
</dbReference>
<dbReference type="Pfam" id="PF21926">
    <property type="entry name" value="FeeM"/>
    <property type="match status" value="1"/>
</dbReference>
<name>A0A1F8EHC4_9BACT</name>
<feature type="domain" description="N-acyl amino acid synthase FeeM catalytic core" evidence="1">
    <location>
        <begin position="25"/>
        <end position="180"/>
    </location>
</feature>
<sequence length="206" mass="23233">MMSDKSDLEKPIFTEIRNKADLIACAELLISEYTAEGLTPPCPPSLEEVLDQYGRSYVFAAKIGRKVIGTIAVMSDSDKGLSMDEVFGTELNQIRSVTSDSRLAEMGAFASNHKRDDAIYLPLMTLAYLKCIVVGVRDICISVHPRRRRFYQHRIGFKLLDEKPRSYSKMNGALALGMVLNVEEGLKNNDFIARNLRYPILTLEYM</sequence>
<dbReference type="InterPro" id="IPR054597">
    <property type="entry name" value="FeeM_cat"/>
</dbReference>
<evidence type="ECO:0000313" key="3">
    <source>
        <dbReference type="Proteomes" id="UP000177117"/>
    </source>
</evidence>
<evidence type="ECO:0000259" key="1">
    <source>
        <dbReference type="Pfam" id="PF21926"/>
    </source>
</evidence>
<dbReference type="Gene3D" id="3.40.630.30">
    <property type="match status" value="1"/>
</dbReference>
<evidence type="ECO:0000313" key="2">
    <source>
        <dbReference type="EMBL" id="OGN00224.1"/>
    </source>
</evidence>
<dbReference type="AlphaFoldDB" id="A0A1F8EHC4"/>
<accession>A0A1F8EHC4</accession>
<dbReference type="SUPFAM" id="SSF55729">
    <property type="entry name" value="Acyl-CoA N-acyltransferases (Nat)"/>
    <property type="match status" value="1"/>
</dbReference>
<comment type="caution">
    <text evidence="2">The sequence shown here is derived from an EMBL/GenBank/DDBJ whole genome shotgun (WGS) entry which is preliminary data.</text>
</comment>
<proteinExistence type="predicted"/>